<dbReference type="Proteomes" id="UP000466619">
    <property type="component" value="Unassembled WGS sequence"/>
</dbReference>
<sequence length="21" mass="2435">MRPHDNIRTGSVDGTLDHYSY</sequence>
<feature type="region of interest" description="Disordered" evidence="1">
    <location>
        <begin position="1"/>
        <end position="21"/>
    </location>
</feature>
<dbReference type="EMBL" id="WSFC01000019">
    <property type="protein sequence ID" value="NDL03668.1"/>
    <property type="molecule type" value="Genomic_DNA"/>
</dbReference>
<evidence type="ECO:0000313" key="2">
    <source>
        <dbReference type="EMBL" id="NDL03668.1"/>
    </source>
</evidence>
<organism evidence="2 3">
    <name type="scientific">Photorhabdus bodei</name>
    <dbReference type="NCBI Taxonomy" id="2029681"/>
    <lineage>
        <taxon>Bacteria</taxon>
        <taxon>Pseudomonadati</taxon>
        <taxon>Pseudomonadota</taxon>
        <taxon>Gammaproteobacteria</taxon>
        <taxon>Enterobacterales</taxon>
        <taxon>Morganellaceae</taxon>
        <taxon>Photorhabdus</taxon>
    </lineage>
</organism>
<evidence type="ECO:0000256" key="1">
    <source>
        <dbReference type="SAM" id="MobiDB-lite"/>
    </source>
</evidence>
<gene>
    <name evidence="2" type="ORF">GPY48_10640</name>
</gene>
<name>A0ABX0AKY2_9GAMM</name>
<keyword evidence="3" id="KW-1185">Reference proteome</keyword>
<reference evidence="2 3" key="1">
    <citation type="submission" date="2019-12" db="EMBL/GenBank/DDBJ databases">
        <title>Engineering Photorhabdus to improve their lethality against agricultural pests.</title>
        <authorList>
            <person name="Machado R.A.R."/>
        </authorList>
    </citation>
    <scope>NUCLEOTIDE SEQUENCE [LARGE SCALE GENOMIC DNA]</scope>
    <source>
        <strain evidence="2 3">M-CN4</strain>
    </source>
</reference>
<accession>A0ABX0AKY2</accession>
<protein>
    <submittedName>
        <fullName evidence="2">Uncharacterized protein</fullName>
    </submittedName>
</protein>
<comment type="caution">
    <text evidence="2">The sequence shown here is derived from an EMBL/GenBank/DDBJ whole genome shotgun (WGS) entry which is preliminary data.</text>
</comment>
<proteinExistence type="predicted"/>
<evidence type="ECO:0000313" key="3">
    <source>
        <dbReference type="Proteomes" id="UP000466619"/>
    </source>
</evidence>